<feature type="region of interest" description="Disordered" evidence="2">
    <location>
        <begin position="36"/>
        <end position="75"/>
    </location>
</feature>
<evidence type="ECO:0000256" key="1">
    <source>
        <dbReference type="SAM" id="Coils"/>
    </source>
</evidence>
<dbReference type="Proteomes" id="UP000589036">
    <property type="component" value="Unassembled WGS sequence"/>
</dbReference>
<evidence type="ECO:0000259" key="5">
    <source>
        <dbReference type="Pfam" id="PF14257"/>
    </source>
</evidence>
<evidence type="ECO:0000256" key="2">
    <source>
        <dbReference type="SAM" id="MobiDB-lite"/>
    </source>
</evidence>
<organism evidence="6 7">
    <name type="scientific">Spinactinospora alkalitolerans</name>
    <dbReference type="NCBI Taxonomy" id="687207"/>
    <lineage>
        <taxon>Bacteria</taxon>
        <taxon>Bacillati</taxon>
        <taxon>Actinomycetota</taxon>
        <taxon>Actinomycetes</taxon>
        <taxon>Streptosporangiales</taxon>
        <taxon>Nocardiopsidaceae</taxon>
        <taxon>Spinactinospora</taxon>
    </lineage>
</organism>
<evidence type="ECO:0000313" key="7">
    <source>
        <dbReference type="Proteomes" id="UP000589036"/>
    </source>
</evidence>
<feature type="coiled-coil region" evidence="1">
    <location>
        <begin position="156"/>
        <end position="197"/>
    </location>
</feature>
<proteinExistence type="predicted"/>
<keyword evidence="4" id="KW-0732">Signal</keyword>
<feature type="domain" description="DUF4349" evidence="5">
    <location>
        <begin position="84"/>
        <end position="293"/>
    </location>
</feature>
<feature type="region of interest" description="Disordered" evidence="2">
    <location>
        <begin position="308"/>
        <end position="330"/>
    </location>
</feature>
<protein>
    <recommendedName>
        <fullName evidence="5">DUF4349 domain-containing protein</fullName>
    </recommendedName>
</protein>
<comment type="caution">
    <text evidence="6">The sequence shown here is derived from an EMBL/GenBank/DDBJ whole genome shotgun (WGS) entry which is preliminary data.</text>
</comment>
<accession>A0A852TRZ6</accession>
<feature type="chain" id="PRO_5039504552" description="DUF4349 domain-containing protein" evidence="4">
    <location>
        <begin position="29"/>
        <end position="330"/>
    </location>
</feature>
<evidence type="ECO:0000256" key="3">
    <source>
        <dbReference type="SAM" id="Phobius"/>
    </source>
</evidence>
<keyword evidence="3" id="KW-0812">Transmembrane</keyword>
<evidence type="ECO:0000256" key="4">
    <source>
        <dbReference type="SAM" id="SignalP"/>
    </source>
</evidence>
<feature type="signal peptide" evidence="4">
    <location>
        <begin position="1"/>
        <end position="28"/>
    </location>
</feature>
<gene>
    <name evidence="6" type="ORF">HDA32_001909</name>
</gene>
<feature type="compositionally biased region" description="Low complexity" evidence="2">
    <location>
        <begin position="55"/>
        <end position="69"/>
    </location>
</feature>
<reference evidence="6 7" key="1">
    <citation type="submission" date="2020-07" db="EMBL/GenBank/DDBJ databases">
        <title>Sequencing the genomes of 1000 actinobacteria strains.</title>
        <authorList>
            <person name="Klenk H.-P."/>
        </authorList>
    </citation>
    <scope>NUCLEOTIDE SEQUENCE [LARGE SCALE GENOMIC DNA]</scope>
    <source>
        <strain evidence="6 7">CXB654</strain>
    </source>
</reference>
<keyword evidence="3" id="KW-1133">Transmembrane helix</keyword>
<dbReference type="AlphaFoldDB" id="A0A852TRZ6"/>
<name>A0A852TRZ6_9ACTN</name>
<dbReference type="EMBL" id="JACCCC010000001">
    <property type="protein sequence ID" value="NYE46789.1"/>
    <property type="molecule type" value="Genomic_DNA"/>
</dbReference>
<sequence length="330" mass="34122">MNATATPRSKRQKRHRLLVLLSPVLAGALLTGCSGGDGTSMSGSGAAVSDRGAQEEAAAPGAAAPEDAAGGAGDAGVELDVSERTVISTADLSVEVPEITEAADAARTWTVDAGGYVAAESVSAADDSAPSATLTLKVPADRYDGALEELAGLGEQVNLDRRVEDVTEEVADVESRVDSAEASLERLRELLEDAGTVEEVLSVEGQISTRQAELESLQARRSALADQTAYGTVHLELLPPDSYVVDDEDDSIGFLGGLAAGWRALLALFDGVAVVLGWLLPFLVLAAVIAAPAWLLLRRRRRARAHPAPAAVAAEAPEDPEEGTGRSDPA</sequence>
<dbReference type="RefSeq" id="WP_179642839.1">
    <property type="nucleotide sequence ID" value="NZ_BAAAYY010000033.1"/>
</dbReference>
<dbReference type="InterPro" id="IPR025645">
    <property type="entry name" value="DUF4349"/>
</dbReference>
<feature type="transmembrane region" description="Helical" evidence="3">
    <location>
        <begin position="275"/>
        <end position="297"/>
    </location>
</feature>
<keyword evidence="1" id="KW-0175">Coiled coil</keyword>
<dbReference type="Pfam" id="PF14257">
    <property type="entry name" value="DUF4349"/>
    <property type="match status" value="1"/>
</dbReference>
<keyword evidence="3" id="KW-0472">Membrane</keyword>
<evidence type="ECO:0000313" key="6">
    <source>
        <dbReference type="EMBL" id="NYE46789.1"/>
    </source>
</evidence>
<keyword evidence="7" id="KW-1185">Reference proteome</keyword>